<keyword evidence="2" id="KW-1185">Reference proteome</keyword>
<dbReference type="EMBL" id="CAJVPW010003265">
    <property type="protein sequence ID" value="CAG8521394.1"/>
    <property type="molecule type" value="Genomic_DNA"/>
</dbReference>
<comment type="caution">
    <text evidence="1">The sequence shown here is derived from an EMBL/GenBank/DDBJ whole genome shotgun (WGS) entry which is preliminary data.</text>
</comment>
<accession>A0ACA9LG79</accession>
<protein>
    <submittedName>
        <fullName evidence="1">1197_t:CDS:1</fullName>
    </submittedName>
</protein>
<dbReference type="Proteomes" id="UP000789366">
    <property type="component" value="Unassembled WGS sequence"/>
</dbReference>
<name>A0ACA9LG79_9GLOM</name>
<evidence type="ECO:0000313" key="2">
    <source>
        <dbReference type="Proteomes" id="UP000789366"/>
    </source>
</evidence>
<evidence type="ECO:0000313" key="1">
    <source>
        <dbReference type="EMBL" id="CAG8521394.1"/>
    </source>
</evidence>
<organism evidence="1 2">
    <name type="scientific">Cetraspora pellucida</name>
    <dbReference type="NCBI Taxonomy" id="1433469"/>
    <lineage>
        <taxon>Eukaryota</taxon>
        <taxon>Fungi</taxon>
        <taxon>Fungi incertae sedis</taxon>
        <taxon>Mucoromycota</taxon>
        <taxon>Glomeromycotina</taxon>
        <taxon>Glomeromycetes</taxon>
        <taxon>Diversisporales</taxon>
        <taxon>Gigasporaceae</taxon>
        <taxon>Cetraspora</taxon>
    </lineage>
</organism>
<proteinExistence type="predicted"/>
<reference evidence="1" key="1">
    <citation type="submission" date="2021-06" db="EMBL/GenBank/DDBJ databases">
        <authorList>
            <person name="Kallberg Y."/>
            <person name="Tangrot J."/>
            <person name="Rosling A."/>
        </authorList>
    </citation>
    <scope>NUCLEOTIDE SEQUENCE</scope>
    <source>
        <strain evidence="1">28 12/20/2015</strain>
    </source>
</reference>
<sequence>MNVECIYCGVFHWLDEHLTKSSSKNPRFGKCCQNEKVILPLLHDSPLYLKQLFEYDNDISKEFHKIFNSIMQHMPYDILLCVQEENRLNKDLSVYLHYNGVNDKHHYNLPTANVIAVILSGDGSSPKAMHDIII</sequence>
<gene>
    <name evidence="1" type="ORF">SPELUC_LOCUS3949</name>
</gene>